<accession>X7FF62</accession>
<gene>
    <name evidence="2" type="ORF">RISW2_07545</name>
</gene>
<dbReference type="Proteomes" id="UP000023430">
    <property type="component" value="Unassembled WGS sequence"/>
</dbReference>
<dbReference type="InterPro" id="IPR045632">
    <property type="entry name" value="DUF6314"/>
</dbReference>
<proteinExistence type="predicted"/>
<comment type="caution">
    <text evidence="2">The sequence shown here is derived from an EMBL/GenBank/DDBJ whole genome shotgun (WGS) entry which is preliminary data.</text>
</comment>
<dbReference type="STRING" id="1449351.RISW2_07545"/>
<dbReference type="AlphaFoldDB" id="X7FF62"/>
<dbReference type="Pfam" id="PF19834">
    <property type="entry name" value="DUF6314"/>
    <property type="match status" value="1"/>
</dbReference>
<sequence>MHRRSSRDRPVANPGPQGLACFAGAWRLSRHITDNHVGQTGHAEGRMILSPDGASLVYDERTTLRLPGAPPLQGTRSYRWHAAAGGVAVRFVDGRAFHAIALDTARPEDVHLCGADRYAVRYDFADWPVWCVTWVVTGPRKDYRMETLFARDGSVDP</sequence>
<feature type="domain" description="DUF6314" evidence="1">
    <location>
        <begin position="22"/>
        <end position="151"/>
    </location>
</feature>
<protein>
    <submittedName>
        <fullName evidence="2">Trigger factor</fullName>
    </submittedName>
</protein>
<keyword evidence="3" id="KW-1185">Reference proteome</keyword>
<dbReference type="EMBL" id="JAME01000002">
    <property type="protein sequence ID" value="ETX30659.1"/>
    <property type="molecule type" value="Genomic_DNA"/>
</dbReference>
<evidence type="ECO:0000313" key="3">
    <source>
        <dbReference type="Proteomes" id="UP000023430"/>
    </source>
</evidence>
<evidence type="ECO:0000313" key="2">
    <source>
        <dbReference type="EMBL" id="ETX30659.1"/>
    </source>
</evidence>
<reference evidence="2 3" key="1">
    <citation type="submission" date="2014-01" db="EMBL/GenBank/DDBJ databases">
        <title>Roseivivax isoporae LMG 25204 Genome Sequencing.</title>
        <authorList>
            <person name="Lai Q."/>
            <person name="Li G."/>
            <person name="Shao Z."/>
        </authorList>
    </citation>
    <scope>NUCLEOTIDE SEQUENCE [LARGE SCALE GENOMIC DNA]</scope>
    <source>
        <strain evidence="2 3">LMG 25204</strain>
    </source>
</reference>
<name>X7FF62_9RHOB</name>
<dbReference type="eggNOG" id="ENOG5032RWA">
    <property type="taxonomic scope" value="Bacteria"/>
</dbReference>
<evidence type="ECO:0000259" key="1">
    <source>
        <dbReference type="Pfam" id="PF19834"/>
    </source>
</evidence>
<organism evidence="2 3">
    <name type="scientific">Roseivivax isoporae LMG 25204</name>
    <dbReference type="NCBI Taxonomy" id="1449351"/>
    <lineage>
        <taxon>Bacteria</taxon>
        <taxon>Pseudomonadati</taxon>
        <taxon>Pseudomonadota</taxon>
        <taxon>Alphaproteobacteria</taxon>
        <taxon>Rhodobacterales</taxon>
        <taxon>Roseobacteraceae</taxon>
        <taxon>Roseivivax</taxon>
    </lineage>
</organism>